<dbReference type="GO" id="GO:0008168">
    <property type="term" value="F:methyltransferase activity"/>
    <property type="evidence" value="ECO:0007669"/>
    <property type="project" value="UniProtKB-KW"/>
</dbReference>
<dbReference type="PANTHER" id="PTHR36973">
    <property type="entry name" value="SLL1456 PROTEIN-RELATED"/>
    <property type="match status" value="1"/>
</dbReference>
<dbReference type="RefSeq" id="WP_194019510.1">
    <property type="nucleotide sequence ID" value="NZ_JADEVV010000017.1"/>
</dbReference>
<reference evidence="2 3" key="1">
    <citation type="submission" date="2020-10" db="EMBL/GenBank/DDBJ databases">
        <authorList>
            <person name="Castelo-Branco R."/>
            <person name="Eusebio N."/>
            <person name="Adriana R."/>
            <person name="Vieira A."/>
            <person name="Brugerolle De Fraissinette N."/>
            <person name="Rezende De Castro R."/>
            <person name="Schneider M.P."/>
            <person name="Vasconcelos V."/>
            <person name="Leao P.N."/>
        </authorList>
    </citation>
    <scope>NUCLEOTIDE SEQUENCE [LARGE SCALE GENOMIC DNA]</scope>
    <source>
        <strain evidence="2 3">LEGE 00031</strain>
    </source>
</reference>
<dbReference type="Gene3D" id="3.40.50.150">
    <property type="entry name" value="Vaccinia Virus protein VP39"/>
    <property type="match status" value="1"/>
</dbReference>
<keyword evidence="2" id="KW-0489">Methyltransferase</keyword>
<comment type="caution">
    <text evidence="2">The sequence shown here is derived from an EMBL/GenBank/DDBJ whole genome shotgun (WGS) entry which is preliminary data.</text>
</comment>
<evidence type="ECO:0000313" key="2">
    <source>
        <dbReference type="EMBL" id="MBE9253757.1"/>
    </source>
</evidence>
<protein>
    <submittedName>
        <fullName evidence="2">FkbM family methyltransferase</fullName>
    </submittedName>
</protein>
<keyword evidence="3" id="KW-1185">Reference proteome</keyword>
<sequence>MPNNNPRANTLLSSPFFRRCSDNFFNFVGNLLTPSWDSRLLGVTQLDIQTIIDIGANKGQFAAKMRRYFPQAQIFAFEPLPLPYQQLRQWGDRQQNRVRTFNLALGDRVDQLEINSHVLFTASSSLLPTTELCESLYPMVREQEKIIVRQSTLDGEMAQFERKLLPELLIKIDVQGYEDRVIRGGEKILGQAKACILEISLDGLYEGQCQFRDIFPLLDNLGLRYAGNLDQVVAADGHVRYLNALFLRPD</sequence>
<keyword evidence="2" id="KW-0808">Transferase</keyword>
<proteinExistence type="predicted"/>
<dbReference type="Proteomes" id="UP000658720">
    <property type="component" value="Unassembled WGS sequence"/>
</dbReference>
<dbReference type="InterPro" id="IPR006342">
    <property type="entry name" value="FkbM_mtfrase"/>
</dbReference>
<feature type="domain" description="Methyltransferase FkbM" evidence="1">
    <location>
        <begin position="53"/>
        <end position="225"/>
    </location>
</feature>
<evidence type="ECO:0000259" key="1">
    <source>
        <dbReference type="Pfam" id="PF05050"/>
    </source>
</evidence>
<gene>
    <name evidence="2" type="ORF">IQ217_07795</name>
</gene>
<dbReference type="PANTHER" id="PTHR36973:SF4">
    <property type="entry name" value="NODULATION PROTEIN"/>
    <property type="match status" value="1"/>
</dbReference>
<name>A0ABR9VR15_9SYNC</name>
<dbReference type="NCBIfam" id="TIGR01444">
    <property type="entry name" value="fkbM_fam"/>
    <property type="match status" value="1"/>
</dbReference>
<dbReference type="Pfam" id="PF05050">
    <property type="entry name" value="Methyltransf_21"/>
    <property type="match status" value="1"/>
</dbReference>
<organism evidence="2 3">
    <name type="scientific">Synechocystis salina LEGE 00031</name>
    <dbReference type="NCBI Taxonomy" id="1828736"/>
    <lineage>
        <taxon>Bacteria</taxon>
        <taxon>Bacillati</taxon>
        <taxon>Cyanobacteriota</taxon>
        <taxon>Cyanophyceae</taxon>
        <taxon>Synechococcales</taxon>
        <taxon>Merismopediaceae</taxon>
        <taxon>Synechocystis</taxon>
    </lineage>
</organism>
<dbReference type="SUPFAM" id="SSF53335">
    <property type="entry name" value="S-adenosyl-L-methionine-dependent methyltransferases"/>
    <property type="match status" value="1"/>
</dbReference>
<dbReference type="InterPro" id="IPR029063">
    <property type="entry name" value="SAM-dependent_MTases_sf"/>
</dbReference>
<dbReference type="EMBL" id="JADEVV010000017">
    <property type="protein sequence ID" value="MBE9253757.1"/>
    <property type="molecule type" value="Genomic_DNA"/>
</dbReference>
<accession>A0ABR9VR15</accession>
<dbReference type="InterPro" id="IPR053188">
    <property type="entry name" value="FkbM_Methyltransferase"/>
</dbReference>
<dbReference type="GO" id="GO:0032259">
    <property type="term" value="P:methylation"/>
    <property type="evidence" value="ECO:0007669"/>
    <property type="project" value="UniProtKB-KW"/>
</dbReference>
<evidence type="ECO:0000313" key="3">
    <source>
        <dbReference type="Proteomes" id="UP000658720"/>
    </source>
</evidence>